<reference evidence="1" key="2">
    <citation type="journal article" date="2019" name="IMA Fungus">
        <title>Genome sequencing and comparison of five Tilletia species to identify candidate genes for the detection of regulated species infecting wheat.</title>
        <authorList>
            <person name="Nguyen H.D.T."/>
            <person name="Sultana T."/>
            <person name="Kesanakurti P."/>
            <person name="Hambleton S."/>
        </authorList>
    </citation>
    <scope>NUCLEOTIDE SEQUENCE</scope>
    <source>
        <strain evidence="1">DAOMC 236426</strain>
    </source>
</reference>
<name>A0A8X7SX44_9BASI</name>
<evidence type="ECO:0008006" key="3">
    <source>
        <dbReference type="Google" id="ProtNLM"/>
    </source>
</evidence>
<dbReference type="Proteomes" id="UP000077684">
    <property type="component" value="Unassembled WGS sequence"/>
</dbReference>
<accession>A0A8X7SX44</accession>
<dbReference type="Pfam" id="PF14223">
    <property type="entry name" value="Retrotran_gag_2"/>
    <property type="match status" value="1"/>
</dbReference>
<dbReference type="AlphaFoldDB" id="A0A8X7SX44"/>
<gene>
    <name evidence="1" type="ORF">A4X06_0g4587</name>
</gene>
<feature type="non-terminal residue" evidence="1">
    <location>
        <position position="204"/>
    </location>
</feature>
<protein>
    <recommendedName>
        <fullName evidence="3">DUF4219 domain-containing protein</fullName>
    </recommendedName>
</protein>
<organism evidence="1 2">
    <name type="scientific">Tilletia controversa</name>
    <name type="common">dwarf bunt fungus</name>
    <dbReference type="NCBI Taxonomy" id="13291"/>
    <lineage>
        <taxon>Eukaryota</taxon>
        <taxon>Fungi</taxon>
        <taxon>Dikarya</taxon>
        <taxon>Basidiomycota</taxon>
        <taxon>Ustilaginomycotina</taxon>
        <taxon>Exobasidiomycetes</taxon>
        <taxon>Tilletiales</taxon>
        <taxon>Tilletiaceae</taxon>
        <taxon>Tilletia</taxon>
    </lineage>
</organism>
<dbReference type="EMBL" id="LWDE02000495">
    <property type="protein sequence ID" value="KAE8247252.1"/>
    <property type="molecule type" value="Genomic_DNA"/>
</dbReference>
<reference evidence="1" key="1">
    <citation type="submission" date="2016-04" db="EMBL/GenBank/DDBJ databases">
        <authorList>
            <person name="Nguyen H.D."/>
            <person name="Samba Siva P."/>
            <person name="Cullis J."/>
            <person name="Levesque C.A."/>
            <person name="Hambleton S."/>
        </authorList>
    </citation>
    <scope>NUCLEOTIDE SEQUENCE</scope>
    <source>
        <strain evidence="1">DAOMC 236426</strain>
    </source>
</reference>
<proteinExistence type="predicted"/>
<sequence>MSSSSEKLREGIAPLLGPNYRLWSERVKTVLRSNGYWSAVAPGTPPGEGAAAQELKDWTTANAKAYGCIFLTTSDEIQTDLARLGTEDAKVLWDYLRDEYRSTSVEARLQLKSELLDALTAPKESMRDHIGQLAGLYEQLLQIGKPVDEEERCIELLWSLPSAYRGFKWSASATTSWTELRSKILEAERSLKREDEKDAKTRQD</sequence>
<dbReference type="PANTHER" id="PTHR47481:SF7">
    <property type="entry name" value="CCHC-TYPE DOMAIN-CONTAINING PROTEIN"/>
    <property type="match status" value="1"/>
</dbReference>
<keyword evidence="2" id="KW-1185">Reference proteome</keyword>
<comment type="caution">
    <text evidence="1">The sequence shown here is derived from an EMBL/GenBank/DDBJ whole genome shotgun (WGS) entry which is preliminary data.</text>
</comment>
<evidence type="ECO:0000313" key="2">
    <source>
        <dbReference type="Proteomes" id="UP000077684"/>
    </source>
</evidence>
<dbReference type="PANTHER" id="PTHR47481">
    <property type="match status" value="1"/>
</dbReference>
<evidence type="ECO:0000313" key="1">
    <source>
        <dbReference type="EMBL" id="KAE8247252.1"/>
    </source>
</evidence>